<keyword evidence="4 7" id="KW-0812">Transmembrane</keyword>
<reference evidence="8 9" key="1">
    <citation type="submission" date="2020-08" db="EMBL/GenBank/DDBJ databases">
        <title>Oceanospirillum sp. nov. isolated from marine sediment.</title>
        <authorList>
            <person name="Ji X."/>
        </authorList>
    </citation>
    <scope>NUCLEOTIDE SEQUENCE [LARGE SCALE GENOMIC DNA]</scope>
    <source>
        <strain evidence="8 9">D5</strain>
    </source>
</reference>
<accession>A0A839IVM5</accession>
<dbReference type="RefSeq" id="WP_182809929.1">
    <property type="nucleotide sequence ID" value="NZ_JACJFM010000024.1"/>
</dbReference>
<feature type="transmembrane region" description="Helical" evidence="7">
    <location>
        <begin position="108"/>
        <end position="129"/>
    </location>
</feature>
<evidence type="ECO:0000256" key="3">
    <source>
        <dbReference type="ARBA" id="ARBA00022475"/>
    </source>
</evidence>
<dbReference type="PANTHER" id="PTHR23291">
    <property type="entry name" value="BAX INHIBITOR-RELATED"/>
    <property type="match status" value="1"/>
</dbReference>
<name>A0A839IVM5_9GAMM</name>
<proteinExistence type="inferred from homology"/>
<dbReference type="PANTHER" id="PTHR23291:SF115">
    <property type="entry name" value="MODULATOR OF FTSH PROTEASE YCCA"/>
    <property type="match status" value="1"/>
</dbReference>
<feature type="transmembrane region" description="Helical" evidence="7">
    <location>
        <begin position="160"/>
        <end position="181"/>
    </location>
</feature>
<feature type="transmembrane region" description="Helical" evidence="7">
    <location>
        <begin position="52"/>
        <end position="68"/>
    </location>
</feature>
<dbReference type="InterPro" id="IPR006214">
    <property type="entry name" value="Bax_inhibitor_1-related"/>
</dbReference>
<keyword evidence="6 7" id="KW-0472">Membrane</keyword>
<dbReference type="Pfam" id="PF01027">
    <property type="entry name" value="Bax1-I"/>
    <property type="match status" value="1"/>
</dbReference>
<evidence type="ECO:0000256" key="1">
    <source>
        <dbReference type="ARBA" id="ARBA00004651"/>
    </source>
</evidence>
<feature type="transmembrane region" description="Helical" evidence="7">
    <location>
        <begin position="75"/>
        <end position="96"/>
    </location>
</feature>
<evidence type="ECO:0000256" key="4">
    <source>
        <dbReference type="ARBA" id="ARBA00022692"/>
    </source>
</evidence>
<evidence type="ECO:0000256" key="7">
    <source>
        <dbReference type="RuleBase" id="RU004379"/>
    </source>
</evidence>
<sequence>MAFEQPNTMSTGYSQVVPVNKVIRNTFMLLALTLSFSAVTAVGSMMLGLERMNIFVFLIGAYGLLFLTHKTQNSIWGLVSAFAFTGFMGLTIGPVVSSYLSIPGGGQTVFTALAGTAAIFFALTGYALVSKKDFSFLSGFLFAGFIILMGAMIVGMFTEIAGLSLMISAGFALFACAAILFEVSQIVHGGQQNYIVATVSLYLSVYNLFMSLLHLTGALGDD</sequence>
<dbReference type="GO" id="GO:0005886">
    <property type="term" value="C:plasma membrane"/>
    <property type="evidence" value="ECO:0007669"/>
    <property type="project" value="UniProtKB-SubCell"/>
</dbReference>
<feature type="transmembrane region" description="Helical" evidence="7">
    <location>
        <begin position="27"/>
        <end position="46"/>
    </location>
</feature>
<keyword evidence="5 7" id="KW-1133">Transmembrane helix</keyword>
<dbReference type="Proteomes" id="UP000565262">
    <property type="component" value="Unassembled WGS sequence"/>
</dbReference>
<dbReference type="CDD" id="cd10433">
    <property type="entry name" value="YccA_like"/>
    <property type="match status" value="1"/>
</dbReference>
<comment type="subcellular location">
    <subcellularLocation>
        <location evidence="1">Cell membrane</location>
        <topology evidence="1">Multi-pass membrane protein</topology>
    </subcellularLocation>
</comment>
<gene>
    <name evidence="8" type="ORF">H4O21_16255</name>
</gene>
<protein>
    <submittedName>
        <fullName evidence="8">Bax inhibitor-1/YccA family protein</fullName>
    </submittedName>
</protein>
<dbReference type="EMBL" id="JACJFM010000024">
    <property type="protein sequence ID" value="MBB1488156.1"/>
    <property type="molecule type" value="Genomic_DNA"/>
</dbReference>
<keyword evidence="3" id="KW-1003">Cell membrane</keyword>
<evidence type="ECO:0000313" key="8">
    <source>
        <dbReference type="EMBL" id="MBB1488156.1"/>
    </source>
</evidence>
<organism evidence="8 9">
    <name type="scientific">Oceanospirillum sediminis</name>
    <dbReference type="NCBI Taxonomy" id="2760088"/>
    <lineage>
        <taxon>Bacteria</taxon>
        <taxon>Pseudomonadati</taxon>
        <taxon>Pseudomonadota</taxon>
        <taxon>Gammaproteobacteria</taxon>
        <taxon>Oceanospirillales</taxon>
        <taxon>Oceanospirillaceae</taxon>
        <taxon>Oceanospirillum</taxon>
    </lineage>
</organism>
<evidence type="ECO:0000313" key="9">
    <source>
        <dbReference type="Proteomes" id="UP000565262"/>
    </source>
</evidence>
<evidence type="ECO:0000256" key="5">
    <source>
        <dbReference type="ARBA" id="ARBA00022989"/>
    </source>
</evidence>
<dbReference type="AlphaFoldDB" id="A0A839IVM5"/>
<keyword evidence="9" id="KW-1185">Reference proteome</keyword>
<comment type="similarity">
    <text evidence="2 7">Belongs to the BI1 family.</text>
</comment>
<comment type="caution">
    <text evidence="8">The sequence shown here is derived from an EMBL/GenBank/DDBJ whole genome shotgun (WGS) entry which is preliminary data.</text>
</comment>
<feature type="transmembrane region" description="Helical" evidence="7">
    <location>
        <begin position="136"/>
        <end position="154"/>
    </location>
</feature>
<evidence type="ECO:0000256" key="6">
    <source>
        <dbReference type="ARBA" id="ARBA00023136"/>
    </source>
</evidence>
<feature type="transmembrane region" description="Helical" evidence="7">
    <location>
        <begin position="193"/>
        <end position="215"/>
    </location>
</feature>
<evidence type="ECO:0000256" key="2">
    <source>
        <dbReference type="ARBA" id="ARBA00010350"/>
    </source>
</evidence>